<dbReference type="AlphaFoldDB" id="A0A645I4B9"/>
<protein>
    <submittedName>
        <fullName evidence="1">Uncharacterized protein</fullName>
    </submittedName>
</protein>
<dbReference type="EMBL" id="VSSQ01106225">
    <property type="protein sequence ID" value="MPN45960.1"/>
    <property type="molecule type" value="Genomic_DNA"/>
</dbReference>
<gene>
    <name evidence="1" type="ORF">SDC9_193539</name>
</gene>
<proteinExistence type="predicted"/>
<sequence>MAGADVAEIARRHAERHLLVVGRGGLEVAFEVIHHLGRNARPVDRIDRTDLVLCLEFEIVGHRLDDVLSIVKHAGHGNVEDVFILQ</sequence>
<reference evidence="1" key="1">
    <citation type="submission" date="2019-08" db="EMBL/GenBank/DDBJ databases">
        <authorList>
            <person name="Kucharzyk K."/>
            <person name="Murdoch R.W."/>
            <person name="Higgins S."/>
            <person name="Loffler F."/>
        </authorList>
    </citation>
    <scope>NUCLEOTIDE SEQUENCE</scope>
</reference>
<organism evidence="1">
    <name type="scientific">bioreactor metagenome</name>
    <dbReference type="NCBI Taxonomy" id="1076179"/>
    <lineage>
        <taxon>unclassified sequences</taxon>
        <taxon>metagenomes</taxon>
        <taxon>ecological metagenomes</taxon>
    </lineage>
</organism>
<name>A0A645I4B9_9ZZZZ</name>
<evidence type="ECO:0000313" key="1">
    <source>
        <dbReference type="EMBL" id="MPN45960.1"/>
    </source>
</evidence>
<accession>A0A645I4B9</accession>
<comment type="caution">
    <text evidence="1">The sequence shown here is derived from an EMBL/GenBank/DDBJ whole genome shotgun (WGS) entry which is preliminary data.</text>
</comment>